<reference evidence="2 3" key="1">
    <citation type="submission" date="2019-03" db="EMBL/GenBank/DDBJ databases">
        <title>Genomic Encyclopedia of Type Strains, Phase IV (KMG-IV): sequencing the most valuable type-strain genomes for metagenomic binning, comparative biology and taxonomic classification.</title>
        <authorList>
            <person name="Goeker M."/>
        </authorList>
    </citation>
    <scope>NUCLEOTIDE SEQUENCE [LARGE SCALE GENOMIC DNA]</scope>
    <source>
        <strain evidence="2 3">DSM 100309</strain>
    </source>
</reference>
<comment type="similarity">
    <text evidence="1">Belongs to the BolA/IbaG family.</text>
</comment>
<evidence type="ECO:0000313" key="2">
    <source>
        <dbReference type="EMBL" id="TCV86710.1"/>
    </source>
</evidence>
<keyword evidence="3" id="KW-1185">Reference proteome</keyword>
<protein>
    <submittedName>
        <fullName evidence="2">BolA protein</fullName>
    </submittedName>
</protein>
<dbReference type="InterPro" id="IPR036065">
    <property type="entry name" value="BolA-like_sf"/>
</dbReference>
<comment type="caution">
    <text evidence="2">The sequence shown here is derived from an EMBL/GenBank/DDBJ whole genome shotgun (WGS) entry which is preliminary data.</text>
</comment>
<dbReference type="SUPFAM" id="SSF82657">
    <property type="entry name" value="BolA-like"/>
    <property type="match status" value="1"/>
</dbReference>
<dbReference type="Proteomes" id="UP000295367">
    <property type="component" value="Unassembled WGS sequence"/>
</dbReference>
<name>A0A4R3Y4N1_9PROT</name>
<dbReference type="Gene3D" id="3.30.300.90">
    <property type="entry name" value="BolA-like"/>
    <property type="match status" value="1"/>
</dbReference>
<dbReference type="Pfam" id="PF01722">
    <property type="entry name" value="BolA"/>
    <property type="match status" value="1"/>
</dbReference>
<dbReference type="PANTHER" id="PTHR46230:SF7">
    <property type="entry name" value="BOLA-LIKE PROTEIN 1"/>
    <property type="match status" value="1"/>
</dbReference>
<dbReference type="AlphaFoldDB" id="A0A4R3Y4N1"/>
<evidence type="ECO:0000256" key="1">
    <source>
        <dbReference type="RuleBase" id="RU003860"/>
    </source>
</evidence>
<evidence type="ECO:0000313" key="3">
    <source>
        <dbReference type="Proteomes" id="UP000295367"/>
    </source>
</evidence>
<dbReference type="OrthoDB" id="5296536at2"/>
<dbReference type="PANTHER" id="PTHR46230">
    <property type="match status" value="1"/>
</dbReference>
<dbReference type="RefSeq" id="WP_124948133.1">
    <property type="nucleotide sequence ID" value="NZ_BHVT01000076.1"/>
</dbReference>
<dbReference type="PIRSF" id="PIRSF003113">
    <property type="entry name" value="BolA"/>
    <property type="match status" value="1"/>
</dbReference>
<organism evidence="2 3">
    <name type="scientific">Sulfurirhabdus autotrophica</name>
    <dbReference type="NCBI Taxonomy" id="1706046"/>
    <lineage>
        <taxon>Bacteria</taxon>
        <taxon>Pseudomonadati</taxon>
        <taxon>Pseudomonadota</taxon>
        <taxon>Betaproteobacteria</taxon>
        <taxon>Nitrosomonadales</taxon>
        <taxon>Sulfuricellaceae</taxon>
        <taxon>Sulfurirhabdus</taxon>
    </lineage>
</organism>
<accession>A0A4R3Y4N1</accession>
<proteinExistence type="inferred from homology"/>
<gene>
    <name evidence="2" type="ORF">EDC63_10671</name>
</gene>
<dbReference type="EMBL" id="SMCO01000006">
    <property type="protein sequence ID" value="TCV86710.1"/>
    <property type="molecule type" value="Genomic_DNA"/>
</dbReference>
<dbReference type="InterPro" id="IPR002634">
    <property type="entry name" value="BolA"/>
</dbReference>
<sequence length="90" mass="9731">MSTTIELMQQKLATLSPANIQIIDDSAKHAGHAGAKSGGGHYQLRIVSSAFAGENTVARHRMIYDALGDMMRQQIHALSITAQTPEEVKN</sequence>
<dbReference type="GO" id="GO:0016226">
    <property type="term" value="P:iron-sulfur cluster assembly"/>
    <property type="evidence" value="ECO:0007669"/>
    <property type="project" value="TreeGrafter"/>
</dbReference>